<dbReference type="AlphaFoldDB" id="A0A6I1WNW3"/>
<reference evidence="2 3" key="1">
    <citation type="submission" date="2019-10" db="EMBL/GenBank/DDBJ databases">
        <title>Evaluation of single-gene subtyping targets for Pseudomonas.</title>
        <authorList>
            <person name="Reichler S.J."/>
            <person name="Orsi R.H."/>
            <person name="Wiedmann M."/>
            <person name="Martin N.H."/>
            <person name="Murphy S.I."/>
        </authorList>
    </citation>
    <scope>NUCLEOTIDE SEQUENCE [LARGE SCALE GENOMIC DNA]</scope>
    <source>
        <strain evidence="2 3">FSL R10-1876</strain>
    </source>
</reference>
<evidence type="ECO:0000256" key="1">
    <source>
        <dbReference type="SAM" id="MobiDB-lite"/>
    </source>
</evidence>
<proteinExistence type="predicted"/>
<sequence length="174" mass="19355">MARTGYFAVNSAKFSGIFNLLRGCGKLIGASLGAIGDVMAHVTEFGFCVHDYSMLPCQKHRDCLNCGEQVCVKGDEEKLARLKLQRDVIFLQLSQAEQALEEGYYGADRWTVHQQKTLERADQLISLLQSDDVENGAVVRLNSDQDFSRLKRELSATSSQPKITERARSKPAAQ</sequence>
<gene>
    <name evidence="2" type="ORF">GHO28_14780</name>
</gene>
<comment type="caution">
    <text evidence="2">The sequence shown here is derived from an EMBL/GenBank/DDBJ whole genome shotgun (WGS) entry which is preliminary data.</text>
</comment>
<organism evidence="2 3">
    <name type="scientific">Pseudomonas helleri</name>
    <dbReference type="NCBI Taxonomy" id="1608996"/>
    <lineage>
        <taxon>Bacteria</taxon>
        <taxon>Pseudomonadati</taxon>
        <taxon>Pseudomonadota</taxon>
        <taxon>Gammaproteobacteria</taxon>
        <taxon>Pseudomonadales</taxon>
        <taxon>Pseudomonadaceae</taxon>
        <taxon>Pseudomonas</taxon>
    </lineage>
</organism>
<protein>
    <submittedName>
        <fullName evidence="2">Uncharacterized protein</fullName>
    </submittedName>
</protein>
<feature type="region of interest" description="Disordered" evidence="1">
    <location>
        <begin position="152"/>
        <end position="174"/>
    </location>
</feature>
<evidence type="ECO:0000313" key="2">
    <source>
        <dbReference type="EMBL" id="MQU43758.1"/>
    </source>
</evidence>
<evidence type="ECO:0000313" key="3">
    <source>
        <dbReference type="Proteomes" id="UP000466863"/>
    </source>
</evidence>
<dbReference type="EMBL" id="WIVV01000066">
    <property type="protein sequence ID" value="MQU43758.1"/>
    <property type="molecule type" value="Genomic_DNA"/>
</dbReference>
<dbReference type="RefSeq" id="WP_153356557.1">
    <property type="nucleotide sequence ID" value="NZ_WIVV01000066.1"/>
</dbReference>
<accession>A0A6I1WNW3</accession>
<dbReference type="Proteomes" id="UP000466863">
    <property type="component" value="Unassembled WGS sequence"/>
</dbReference>
<name>A0A6I1WNW3_9PSED</name>